<dbReference type="InterPro" id="IPR021352">
    <property type="entry name" value="DUF2971"/>
</dbReference>
<proteinExistence type="predicted"/>
<evidence type="ECO:0000313" key="1">
    <source>
        <dbReference type="EMBL" id="BDU16626.1"/>
    </source>
</evidence>
<dbReference type="RefSeq" id="WP_281781995.1">
    <property type="nucleotide sequence ID" value="NZ_AP027041.1"/>
</dbReference>
<dbReference type="EMBL" id="AP027041">
    <property type="protein sequence ID" value="BDU16626.1"/>
    <property type="molecule type" value="Genomic_DNA"/>
</dbReference>
<sequence>MKTVDEFFSKEPPSNLYHYTGIGSLLGIAENECLFASHAYYLNDSREVKHAAYMLQRIVMSLIEQGLATEPTVKEFLLAFMDWLITFEKQQYNVFIFSFSVHRSQLSQWRAYTPHGKGVSLGFSPRTIRNIANENDCSLAECLYAPKKQEHLADALVKKMLETFYQRVDHLRTLPQPTRYTGFLEEFRGEVLRALCILKDPAFSEEREWRLISPYYDNYVLAPICYREGASMLSPFIKLKLLKERPLFSEVLLGPSEHQNLSMQALVQFLSKRSLTSGVVNSGVPYREWHKR</sequence>
<organism evidence="1 2">
    <name type="scientific">Lysobacter auxotrophicus</name>
    <dbReference type="NCBI Taxonomy" id="2992573"/>
    <lineage>
        <taxon>Bacteria</taxon>
        <taxon>Pseudomonadati</taxon>
        <taxon>Pseudomonadota</taxon>
        <taxon>Gammaproteobacteria</taxon>
        <taxon>Lysobacterales</taxon>
        <taxon>Lysobacteraceae</taxon>
        <taxon>Lysobacter</taxon>
    </lineage>
</organism>
<evidence type="ECO:0000313" key="2">
    <source>
        <dbReference type="Proteomes" id="UP001317822"/>
    </source>
</evidence>
<reference evidence="1 2" key="1">
    <citation type="journal article" date="2023" name="Int. J. Syst. Evol. Microbiol.">
        <title>Physiological and genomic analyses of cobalamin (vitamin B12)-auxotrophy of Lysobacter auxotrophicus sp. nov., a methionine-auxotrophic chitinolytic bacterium isolated from chitin-treated soil.</title>
        <authorList>
            <person name="Saito A."/>
            <person name="Dohra H."/>
            <person name="Hamada M."/>
            <person name="Moriuchi R."/>
            <person name="Kotsuchibashi Y."/>
            <person name="Mori K."/>
        </authorList>
    </citation>
    <scope>NUCLEOTIDE SEQUENCE [LARGE SCALE GENOMIC DNA]</scope>
    <source>
        <strain evidence="1 2">5-21a</strain>
    </source>
</reference>
<protein>
    <submittedName>
        <fullName evidence="1">DUF2971 domain-containing protein</fullName>
    </submittedName>
</protein>
<dbReference type="Proteomes" id="UP001317822">
    <property type="component" value="Chromosome"/>
</dbReference>
<gene>
    <name evidence="1" type="ORF">LA521A_18270</name>
</gene>
<name>A0ABM8DDE0_9GAMM</name>
<keyword evidence="2" id="KW-1185">Reference proteome</keyword>
<dbReference type="Pfam" id="PF11185">
    <property type="entry name" value="DUF2971"/>
    <property type="match status" value="1"/>
</dbReference>
<accession>A0ABM8DDE0</accession>